<feature type="region of interest" description="Disordered" evidence="1">
    <location>
        <begin position="1"/>
        <end position="24"/>
    </location>
</feature>
<accession>A0A5C5YR84</accession>
<dbReference type="EMBL" id="SJPO01000004">
    <property type="protein sequence ID" value="TWT77385.1"/>
    <property type="molecule type" value="Genomic_DNA"/>
</dbReference>
<comment type="caution">
    <text evidence="3">The sequence shown here is derived from an EMBL/GenBank/DDBJ whole genome shotgun (WGS) entry which is preliminary data.</text>
</comment>
<keyword evidence="4" id="KW-1185">Reference proteome</keyword>
<reference evidence="3 4" key="1">
    <citation type="submission" date="2019-02" db="EMBL/GenBank/DDBJ databases">
        <title>Deep-cultivation of Planctomycetes and their phenomic and genomic characterization uncovers novel biology.</title>
        <authorList>
            <person name="Wiegand S."/>
            <person name="Jogler M."/>
            <person name="Boedeker C."/>
            <person name="Pinto D."/>
            <person name="Vollmers J."/>
            <person name="Rivas-Marin E."/>
            <person name="Kohn T."/>
            <person name="Peeters S.H."/>
            <person name="Heuer A."/>
            <person name="Rast P."/>
            <person name="Oberbeckmann S."/>
            <person name="Bunk B."/>
            <person name="Jeske O."/>
            <person name="Meyerdierks A."/>
            <person name="Storesund J.E."/>
            <person name="Kallscheuer N."/>
            <person name="Luecker S."/>
            <person name="Lage O.M."/>
            <person name="Pohl T."/>
            <person name="Merkel B.J."/>
            <person name="Hornburger P."/>
            <person name="Mueller R.-W."/>
            <person name="Bruemmer F."/>
            <person name="Labrenz M."/>
            <person name="Spormann A.M."/>
            <person name="Op Den Camp H."/>
            <person name="Overmann J."/>
            <person name="Amann R."/>
            <person name="Jetten M.S.M."/>
            <person name="Mascher T."/>
            <person name="Medema M.H."/>
            <person name="Devos D.P."/>
            <person name="Kaster A.-K."/>
            <person name="Ovreas L."/>
            <person name="Rohde M."/>
            <person name="Galperin M.Y."/>
            <person name="Jogler C."/>
        </authorList>
    </citation>
    <scope>NUCLEOTIDE SEQUENCE [LARGE SCALE GENOMIC DNA]</scope>
    <source>
        <strain evidence="3 4">Pla123a</strain>
    </source>
</reference>
<dbReference type="GO" id="GO:0016787">
    <property type="term" value="F:hydrolase activity"/>
    <property type="evidence" value="ECO:0007669"/>
    <property type="project" value="InterPro"/>
</dbReference>
<dbReference type="Proteomes" id="UP000318478">
    <property type="component" value="Unassembled WGS sequence"/>
</dbReference>
<organism evidence="3 4">
    <name type="scientific">Posidoniimonas polymericola</name>
    <dbReference type="NCBI Taxonomy" id="2528002"/>
    <lineage>
        <taxon>Bacteria</taxon>
        <taxon>Pseudomonadati</taxon>
        <taxon>Planctomycetota</taxon>
        <taxon>Planctomycetia</taxon>
        <taxon>Pirellulales</taxon>
        <taxon>Lacipirellulaceae</taxon>
        <taxon>Posidoniimonas</taxon>
    </lineage>
</organism>
<protein>
    <recommendedName>
        <fullName evidence="2">3-keto-alpha-glucoside-1,2-lyase/3-keto-2-hydroxy-glucal hydratase domain-containing protein</fullName>
    </recommendedName>
</protein>
<dbReference type="InterPro" id="IPR010496">
    <property type="entry name" value="AL/BT2_dom"/>
</dbReference>
<evidence type="ECO:0000313" key="4">
    <source>
        <dbReference type="Proteomes" id="UP000318478"/>
    </source>
</evidence>
<proteinExistence type="predicted"/>
<gene>
    <name evidence="3" type="ORF">Pla123a_20460</name>
</gene>
<evidence type="ECO:0000313" key="3">
    <source>
        <dbReference type="EMBL" id="TWT77385.1"/>
    </source>
</evidence>
<evidence type="ECO:0000256" key="1">
    <source>
        <dbReference type="SAM" id="MobiDB-lite"/>
    </source>
</evidence>
<sequence length="272" mass="30014">MRASNLLAPSWPSSPPPTKTTTAVPSPLQCATALAALSVFVQLAPAAEPTASPAPNGFRELFNGQSLDGWEGAPGWWEVRDGVLTAESTPEHPCERSHYLYWTGGEPANFELRMVYRLTGAANSGVQFRSRRRPDFDTWGYQADADSANEYTGCLYQHERGLVALRGQRVTIDADGAKSIETFADAEELLAAVHDNDWNEYRVVADGPHITLWINGRKMCEATDHQPRFALPSGVIALQMHQGPPMKAEFKSIRLREFTRNDQTNPTTKSGE</sequence>
<dbReference type="Pfam" id="PF06439">
    <property type="entry name" value="3keto-disac_hyd"/>
    <property type="match status" value="1"/>
</dbReference>
<name>A0A5C5YR84_9BACT</name>
<feature type="domain" description="3-keto-alpha-glucoside-1,2-lyase/3-keto-2-hydroxy-glucal hydratase" evidence="2">
    <location>
        <begin position="57"/>
        <end position="256"/>
    </location>
</feature>
<dbReference type="OrthoDB" id="5243170at2"/>
<dbReference type="AlphaFoldDB" id="A0A5C5YR84"/>
<evidence type="ECO:0000259" key="2">
    <source>
        <dbReference type="Pfam" id="PF06439"/>
    </source>
</evidence>
<dbReference type="Gene3D" id="2.60.120.560">
    <property type="entry name" value="Exo-inulinase, domain 1"/>
    <property type="match status" value="1"/>
</dbReference>